<dbReference type="OrthoDB" id="548812at2759"/>
<dbReference type="EMBL" id="BDRX01000040">
    <property type="protein sequence ID" value="GBF93401.1"/>
    <property type="molecule type" value="Genomic_DNA"/>
</dbReference>
<feature type="compositionally biased region" description="Low complexity" evidence="1">
    <location>
        <begin position="106"/>
        <end position="118"/>
    </location>
</feature>
<feature type="chain" id="PRO_5015923731" description="RAP domain-containing protein" evidence="2">
    <location>
        <begin position="17"/>
        <end position="669"/>
    </location>
</feature>
<dbReference type="PANTHER" id="PTHR21228:SF40">
    <property type="entry name" value="LD45607P"/>
    <property type="match status" value="1"/>
</dbReference>
<feature type="region of interest" description="Disordered" evidence="1">
    <location>
        <begin position="646"/>
        <end position="669"/>
    </location>
</feature>
<organism evidence="4 5">
    <name type="scientific">Raphidocelis subcapitata</name>
    <dbReference type="NCBI Taxonomy" id="307507"/>
    <lineage>
        <taxon>Eukaryota</taxon>
        <taxon>Viridiplantae</taxon>
        <taxon>Chlorophyta</taxon>
        <taxon>core chlorophytes</taxon>
        <taxon>Chlorophyceae</taxon>
        <taxon>CS clade</taxon>
        <taxon>Sphaeropleales</taxon>
        <taxon>Selenastraceae</taxon>
        <taxon>Raphidocelis</taxon>
    </lineage>
</organism>
<evidence type="ECO:0000256" key="1">
    <source>
        <dbReference type="SAM" id="MobiDB-lite"/>
    </source>
</evidence>
<name>A0A2V0P0K0_9CHLO</name>
<dbReference type="Proteomes" id="UP000247498">
    <property type="component" value="Unassembled WGS sequence"/>
</dbReference>
<dbReference type="GO" id="GO:0005759">
    <property type="term" value="C:mitochondrial matrix"/>
    <property type="evidence" value="ECO:0007669"/>
    <property type="project" value="TreeGrafter"/>
</dbReference>
<dbReference type="InterPro" id="IPR050870">
    <property type="entry name" value="FAST_kinase"/>
</dbReference>
<dbReference type="AlphaFoldDB" id="A0A2V0P0K0"/>
<feature type="region of interest" description="Disordered" evidence="1">
    <location>
        <begin position="68"/>
        <end position="123"/>
    </location>
</feature>
<sequence length="669" mass="69696">MRPFRALAGAVAVVRGVLDSGSACGAVQQGLPCWRARNAPAGVAGQWLSSGSGVAPLPCARPLHSTAAVGSSSISSSSSSTTAADRKQQQQQQQQQPPQPQQSKLSRSQGRSAGRSQGRVGGNHTISPQLLTALIKCVGSLDALQQLEAQHDGSFDHIHAAAAFTRAAHLASSGAARPLDAHPLLHRLSARLWPLLDDFGTRQLANTLWACGKTAYVDAALLDACFERLAAGAGEAAPQGLANALYAGALLQTAGYNVDRRHAAQLLSALVAQRQDATPQALANALWAAATLQLRVSEQHAAQLLSALVAQRQDAKPQELANALWAAAKQWSDAVPPDVEVALLRLAAAVDERLVAAMNGQNVSNSLWALSQLGLRPASLTQRLANAAVPLAPAMKPQELANAALAAAKLGIGGARLFAALAGAAGRQAQGCVAQNLCNLAWALAIADQRQLAGAAVALAQRAAGAGVWAQTVAEERRQLHQVHLWLLDGQRADSGSGSSGTGLAGALTAAQLQQCKEAWEVALQEAAQRHRRNAFEHSVFECARCLPGLADCRQEARTPDGEFSVDVAALHTASGLRLAIEADGPTHFLRPGCEVSGDTLAHNRALSARGCVVVSVSYWEWAKVQHDAGKAAAYLSRAVEDAAARWRRRQQEGGRGSGTVGGKTAPAA</sequence>
<feature type="compositionally biased region" description="Low complexity" evidence="1">
    <location>
        <begin position="68"/>
        <end position="96"/>
    </location>
</feature>
<dbReference type="GO" id="GO:0003723">
    <property type="term" value="F:RNA binding"/>
    <property type="evidence" value="ECO:0007669"/>
    <property type="project" value="TreeGrafter"/>
</dbReference>
<dbReference type="GO" id="GO:0044528">
    <property type="term" value="P:regulation of mitochondrial mRNA stability"/>
    <property type="evidence" value="ECO:0007669"/>
    <property type="project" value="TreeGrafter"/>
</dbReference>
<dbReference type="Pfam" id="PF08373">
    <property type="entry name" value="RAP"/>
    <property type="match status" value="1"/>
</dbReference>
<comment type="caution">
    <text evidence="4">The sequence shown here is derived from an EMBL/GenBank/DDBJ whole genome shotgun (WGS) entry which is preliminary data.</text>
</comment>
<feature type="signal peptide" evidence="2">
    <location>
        <begin position="1"/>
        <end position="16"/>
    </location>
</feature>
<accession>A0A2V0P0K0</accession>
<evidence type="ECO:0000313" key="4">
    <source>
        <dbReference type="EMBL" id="GBF93401.1"/>
    </source>
</evidence>
<protein>
    <recommendedName>
        <fullName evidence="3">RAP domain-containing protein</fullName>
    </recommendedName>
</protein>
<evidence type="ECO:0000256" key="2">
    <source>
        <dbReference type="SAM" id="SignalP"/>
    </source>
</evidence>
<proteinExistence type="predicted"/>
<reference evidence="4 5" key="1">
    <citation type="journal article" date="2018" name="Sci. Rep.">
        <title>Raphidocelis subcapitata (=Pseudokirchneriella subcapitata) provides an insight into genome evolution and environmental adaptations in the Sphaeropleales.</title>
        <authorList>
            <person name="Suzuki S."/>
            <person name="Yamaguchi H."/>
            <person name="Nakajima N."/>
            <person name="Kawachi M."/>
        </authorList>
    </citation>
    <scope>NUCLEOTIDE SEQUENCE [LARGE SCALE GENOMIC DNA]</scope>
    <source>
        <strain evidence="4 5">NIES-35</strain>
    </source>
</reference>
<gene>
    <name evidence="4" type="ORF">Rsub_06439</name>
</gene>
<dbReference type="GO" id="GO:0035770">
    <property type="term" value="C:ribonucleoprotein granule"/>
    <property type="evidence" value="ECO:0007669"/>
    <property type="project" value="TreeGrafter"/>
</dbReference>
<evidence type="ECO:0000259" key="3">
    <source>
        <dbReference type="PROSITE" id="PS51286"/>
    </source>
</evidence>
<dbReference type="PANTHER" id="PTHR21228">
    <property type="entry name" value="FAST LEU-RICH DOMAIN-CONTAINING"/>
    <property type="match status" value="1"/>
</dbReference>
<dbReference type="InterPro" id="IPR013584">
    <property type="entry name" value="RAP"/>
</dbReference>
<feature type="domain" description="RAP" evidence="3">
    <location>
        <begin position="579"/>
        <end position="638"/>
    </location>
</feature>
<keyword evidence="2" id="KW-0732">Signal</keyword>
<keyword evidence="5" id="KW-1185">Reference proteome</keyword>
<dbReference type="InParanoid" id="A0A2V0P0K0"/>
<evidence type="ECO:0000313" key="5">
    <source>
        <dbReference type="Proteomes" id="UP000247498"/>
    </source>
</evidence>
<dbReference type="GO" id="GO:0000963">
    <property type="term" value="P:mitochondrial RNA processing"/>
    <property type="evidence" value="ECO:0007669"/>
    <property type="project" value="TreeGrafter"/>
</dbReference>
<dbReference type="GO" id="GO:1901259">
    <property type="term" value="P:chloroplast rRNA processing"/>
    <property type="evidence" value="ECO:0007669"/>
    <property type="project" value="TreeGrafter"/>
</dbReference>
<dbReference type="GO" id="GO:0009507">
    <property type="term" value="C:chloroplast"/>
    <property type="evidence" value="ECO:0007669"/>
    <property type="project" value="GOC"/>
</dbReference>
<dbReference type="PROSITE" id="PS51286">
    <property type="entry name" value="RAP"/>
    <property type="match status" value="1"/>
</dbReference>